<feature type="region of interest" description="Disordered" evidence="1">
    <location>
        <begin position="13"/>
        <end position="58"/>
    </location>
</feature>
<organism evidence="2 3">
    <name type="scientific">Deinococcus oregonensis</name>
    <dbReference type="NCBI Taxonomy" id="1805970"/>
    <lineage>
        <taxon>Bacteria</taxon>
        <taxon>Thermotogati</taxon>
        <taxon>Deinococcota</taxon>
        <taxon>Deinococci</taxon>
        <taxon>Deinococcales</taxon>
        <taxon>Deinococcaceae</taxon>
        <taxon>Deinococcus</taxon>
    </lineage>
</organism>
<proteinExistence type="predicted"/>
<name>A0ABV6AX88_9DEIO</name>
<evidence type="ECO:0000313" key="3">
    <source>
        <dbReference type="Proteomes" id="UP001589733"/>
    </source>
</evidence>
<sequence length="141" mass="14747">MLHPVCPDPCTCPHSPSGAHRGPPACGGGRGASTDAPEADPAPSRAPRNMPAPHALPDDGWDRVAAGLRMLSVSADDLDVAAAAHEFAQEEARKNRDTYGLKVAERLALQARREAAALRGEYGAANAAWDRLFDVVTALCG</sequence>
<accession>A0ABV6AX88</accession>
<evidence type="ECO:0000313" key="2">
    <source>
        <dbReference type="EMBL" id="MFB9992035.1"/>
    </source>
</evidence>
<comment type="caution">
    <text evidence="2">The sequence shown here is derived from an EMBL/GenBank/DDBJ whole genome shotgun (WGS) entry which is preliminary data.</text>
</comment>
<reference evidence="2 3" key="1">
    <citation type="submission" date="2024-09" db="EMBL/GenBank/DDBJ databases">
        <authorList>
            <person name="Sun Q."/>
            <person name="Mori K."/>
        </authorList>
    </citation>
    <scope>NUCLEOTIDE SEQUENCE [LARGE SCALE GENOMIC DNA]</scope>
    <source>
        <strain evidence="2 3">JCM 13503</strain>
    </source>
</reference>
<dbReference type="Proteomes" id="UP001589733">
    <property type="component" value="Unassembled WGS sequence"/>
</dbReference>
<dbReference type="EMBL" id="JBHLYR010000028">
    <property type="protein sequence ID" value="MFB9992035.1"/>
    <property type="molecule type" value="Genomic_DNA"/>
</dbReference>
<keyword evidence="3" id="KW-1185">Reference proteome</keyword>
<gene>
    <name evidence="2" type="ORF">ACFFLM_08690</name>
</gene>
<protein>
    <submittedName>
        <fullName evidence="2">Uncharacterized protein</fullName>
    </submittedName>
</protein>
<dbReference type="RefSeq" id="WP_380008155.1">
    <property type="nucleotide sequence ID" value="NZ_JBHLYR010000028.1"/>
</dbReference>
<evidence type="ECO:0000256" key="1">
    <source>
        <dbReference type="SAM" id="MobiDB-lite"/>
    </source>
</evidence>